<dbReference type="Proteomes" id="UP001202887">
    <property type="component" value="Unassembled WGS sequence"/>
</dbReference>
<sequence length="119" mass="14004">MMILIYRVAAFLFFVWWAPGSIWAVSMVPIACLIFEWSSYTDFGEHPHFDSPAFILILIGISTVTFFPFTLRHYQQRRIERTLLGVRFNGVDREAGCRAYRNKQLISNEKRLLVLPFDR</sequence>
<comment type="caution">
    <text evidence="2">The sequence shown here is derived from an EMBL/GenBank/DDBJ whole genome shotgun (WGS) entry which is preliminary data.</text>
</comment>
<dbReference type="RefSeq" id="WP_247066822.1">
    <property type="nucleotide sequence ID" value="NZ_CP094848.1"/>
</dbReference>
<keyword evidence="1" id="KW-0812">Transmembrane</keyword>
<protein>
    <recommendedName>
        <fullName evidence="4">GGDEF domain-containing protein</fullName>
    </recommendedName>
</protein>
<evidence type="ECO:0008006" key="4">
    <source>
        <dbReference type="Google" id="ProtNLM"/>
    </source>
</evidence>
<reference evidence="2" key="2">
    <citation type="submission" date="2022-03" db="EMBL/GenBank/DDBJ databases">
        <authorList>
            <person name="Ryngajllo M."/>
            <person name="Jacek P."/>
            <person name="Kubiak K."/>
        </authorList>
    </citation>
    <scope>NUCLEOTIDE SEQUENCE</scope>
    <source>
        <strain evidence="2">SI1</strain>
    </source>
</reference>
<evidence type="ECO:0000313" key="2">
    <source>
        <dbReference type="EMBL" id="MCJ8353787.1"/>
    </source>
</evidence>
<gene>
    <name evidence="2" type="ORF">K1W68_07265</name>
</gene>
<organism evidence="2 3">
    <name type="scientific">Novacetimonas hansenii</name>
    <name type="common">Komagataeibacter hansenii</name>
    <dbReference type="NCBI Taxonomy" id="436"/>
    <lineage>
        <taxon>Bacteria</taxon>
        <taxon>Pseudomonadati</taxon>
        <taxon>Pseudomonadota</taxon>
        <taxon>Alphaproteobacteria</taxon>
        <taxon>Acetobacterales</taxon>
        <taxon>Acetobacteraceae</taxon>
        <taxon>Novacetimonas</taxon>
    </lineage>
</organism>
<name>A0AAW5ESP6_NOVHA</name>
<dbReference type="EMBL" id="JAIBCX010000014">
    <property type="protein sequence ID" value="MCJ8353787.1"/>
    <property type="molecule type" value="Genomic_DNA"/>
</dbReference>
<evidence type="ECO:0000313" key="3">
    <source>
        <dbReference type="Proteomes" id="UP001202887"/>
    </source>
</evidence>
<feature type="transmembrane region" description="Helical" evidence="1">
    <location>
        <begin position="51"/>
        <end position="71"/>
    </location>
</feature>
<reference evidence="2" key="1">
    <citation type="journal article" date="2021" name="Polymers (Basel)">
        <title>Highly Stretchable Bacterial Cellulose Produced by Komagataeibacter hansenii SI1.</title>
        <authorList>
            <person name="Cielecka I."/>
            <person name="Ryngajllo M."/>
            <person name="Maniukiewicz W."/>
            <person name="Bielecki S."/>
        </authorList>
    </citation>
    <scope>NUCLEOTIDE SEQUENCE</scope>
    <source>
        <strain evidence="2">SI1</strain>
    </source>
</reference>
<keyword evidence="1" id="KW-0472">Membrane</keyword>
<accession>A0AAW5ESP6</accession>
<proteinExistence type="predicted"/>
<keyword evidence="1" id="KW-1133">Transmembrane helix</keyword>
<evidence type="ECO:0000256" key="1">
    <source>
        <dbReference type="SAM" id="Phobius"/>
    </source>
</evidence>
<dbReference type="AlphaFoldDB" id="A0AAW5ESP6"/>